<name>A0A1M6KJM5_9FIRM</name>
<dbReference type="Proteomes" id="UP000184536">
    <property type="component" value="Unassembled WGS sequence"/>
</dbReference>
<accession>A0A1M6KJM5</accession>
<gene>
    <name evidence="1" type="ORF">SAMN02745975_02415</name>
</gene>
<sequence length="472" mass="55223">MKLFDLLPHNMFSILASKNKEIYVEALFVLRKVFKQEMAITKENLVSMLIANLDEMMLGLDLSEISEGEEIVENIKEEVSLSATAHFILRRLKATKWIDIEDQVDSFEEYITLPDYSIKLINLLYSLTEDGTKEYNSYVYSTYSSIKTADHERDEFMYNALVTAHDNTLRLLDELKTLYNNIRRYHQSLNQYVTVNDVLKGHFDEYKKLIMDRVYHPLKTLDSVPRFKGPVLQILNRWLIDDQVREKISGQAIMRGKYISIEDAREDIIVKIGEIIDIYEKLDEMLEEIDRKNATYTSASIEKMRYLLNTDRSIKGKLVDILTRIGTTQEEGVFSQLEKMINATDAFQQGYIDEKSLYVSAVRNRKKEEAPLQVQTLEGDNGEDALETFMKRAKQSYNHIRIMEYVRKAMEGVDILNSEEFLLERDEDFILCMLATLKGGERNVFYTTEFSEGYVNNNGYKIPKMRWIRKEK</sequence>
<protein>
    <recommendedName>
        <fullName evidence="3">TIGR02677 family protein</fullName>
    </recommendedName>
</protein>
<proteinExistence type="predicted"/>
<evidence type="ECO:0008006" key="3">
    <source>
        <dbReference type="Google" id="ProtNLM"/>
    </source>
</evidence>
<dbReference type="InterPro" id="IPR043773">
    <property type="entry name" value="JetA"/>
</dbReference>
<dbReference type="RefSeq" id="WP_110941531.1">
    <property type="nucleotide sequence ID" value="NZ_FQZV01000031.1"/>
</dbReference>
<dbReference type="STRING" id="1121919.SAMN02745975_02415"/>
<keyword evidence="2" id="KW-1185">Reference proteome</keyword>
<evidence type="ECO:0000313" key="2">
    <source>
        <dbReference type="Proteomes" id="UP000184536"/>
    </source>
</evidence>
<organism evidence="1 2">
    <name type="scientific">Geosporobacter subterraneus DSM 17957</name>
    <dbReference type="NCBI Taxonomy" id="1121919"/>
    <lineage>
        <taxon>Bacteria</taxon>
        <taxon>Bacillati</taxon>
        <taxon>Bacillota</taxon>
        <taxon>Clostridia</taxon>
        <taxon>Peptostreptococcales</taxon>
        <taxon>Thermotaleaceae</taxon>
        <taxon>Geosporobacter</taxon>
    </lineage>
</organism>
<dbReference type="Pfam" id="PF18982">
    <property type="entry name" value="JetA"/>
    <property type="match status" value="1"/>
</dbReference>
<dbReference type="OrthoDB" id="9807828at2"/>
<dbReference type="AlphaFoldDB" id="A0A1M6KJM5"/>
<dbReference type="EMBL" id="FQZV01000031">
    <property type="protein sequence ID" value="SHJ59031.1"/>
    <property type="molecule type" value="Genomic_DNA"/>
</dbReference>
<evidence type="ECO:0000313" key="1">
    <source>
        <dbReference type="EMBL" id="SHJ59031.1"/>
    </source>
</evidence>
<reference evidence="2" key="1">
    <citation type="submission" date="2016-11" db="EMBL/GenBank/DDBJ databases">
        <authorList>
            <person name="Varghese N."/>
            <person name="Submissions S."/>
        </authorList>
    </citation>
    <scope>NUCLEOTIDE SEQUENCE [LARGE SCALE GENOMIC DNA]</scope>
    <source>
        <strain evidence="2">DSM 17957</strain>
    </source>
</reference>